<evidence type="ECO:0000256" key="4">
    <source>
        <dbReference type="SAM" id="MobiDB-lite"/>
    </source>
</evidence>
<protein>
    <submittedName>
        <fullName evidence="6">Acetyltransferase (GNAT) family protein</fullName>
    </submittedName>
</protein>
<name>A0A2A9E9B0_9MICO</name>
<dbReference type="Gene3D" id="3.40.630.30">
    <property type="match status" value="1"/>
</dbReference>
<dbReference type="Pfam" id="PF13302">
    <property type="entry name" value="Acetyltransf_3"/>
    <property type="match status" value="1"/>
</dbReference>
<gene>
    <name evidence="6" type="ORF">ATL42_2749</name>
</gene>
<dbReference type="SUPFAM" id="SSF55729">
    <property type="entry name" value="Acyl-CoA N-acyltransferases (Nat)"/>
    <property type="match status" value="1"/>
</dbReference>
<dbReference type="OrthoDB" id="9809583at2"/>
<dbReference type="GO" id="GO:0005737">
    <property type="term" value="C:cytoplasm"/>
    <property type="evidence" value="ECO:0007669"/>
    <property type="project" value="TreeGrafter"/>
</dbReference>
<organism evidence="6 7">
    <name type="scientific">Sanguibacter antarcticus</name>
    <dbReference type="NCBI Taxonomy" id="372484"/>
    <lineage>
        <taxon>Bacteria</taxon>
        <taxon>Bacillati</taxon>
        <taxon>Actinomycetota</taxon>
        <taxon>Actinomycetes</taxon>
        <taxon>Micrococcales</taxon>
        <taxon>Sanguibacteraceae</taxon>
        <taxon>Sanguibacter</taxon>
    </lineage>
</organism>
<dbReference type="RefSeq" id="WP_098455796.1">
    <property type="nucleotide sequence ID" value="NZ_PDJG01000001.1"/>
</dbReference>
<evidence type="ECO:0000256" key="3">
    <source>
        <dbReference type="ARBA" id="ARBA00038502"/>
    </source>
</evidence>
<feature type="compositionally biased region" description="Basic and acidic residues" evidence="4">
    <location>
        <begin position="71"/>
        <end position="87"/>
    </location>
</feature>
<evidence type="ECO:0000256" key="2">
    <source>
        <dbReference type="ARBA" id="ARBA00023315"/>
    </source>
</evidence>
<keyword evidence="2" id="KW-0012">Acyltransferase</keyword>
<keyword evidence="7" id="KW-1185">Reference proteome</keyword>
<dbReference type="InterPro" id="IPR051531">
    <property type="entry name" value="N-acetyltransferase"/>
</dbReference>
<dbReference type="EMBL" id="PDJG01000001">
    <property type="protein sequence ID" value="PFG34822.1"/>
    <property type="molecule type" value="Genomic_DNA"/>
</dbReference>
<dbReference type="InterPro" id="IPR000182">
    <property type="entry name" value="GNAT_dom"/>
</dbReference>
<feature type="domain" description="N-acetyltransferase" evidence="5">
    <location>
        <begin position="9"/>
        <end position="177"/>
    </location>
</feature>
<feature type="region of interest" description="Disordered" evidence="4">
    <location>
        <begin position="71"/>
        <end position="96"/>
    </location>
</feature>
<dbReference type="Proteomes" id="UP000225548">
    <property type="component" value="Unassembled WGS sequence"/>
</dbReference>
<dbReference type="PANTHER" id="PTHR43792">
    <property type="entry name" value="GNAT FAMILY, PUTATIVE (AFU_ORTHOLOGUE AFUA_3G00765)-RELATED-RELATED"/>
    <property type="match status" value="1"/>
</dbReference>
<proteinExistence type="inferred from homology"/>
<evidence type="ECO:0000256" key="1">
    <source>
        <dbReference type="ARBA" id="ARBA00022679"/>
    </source>
</evidence>
<evidence type="ECO:0000313" key="6">
    <source>
        <dbReference type="EMBL" id="PFG34822.1"/>
    </source>
</evidence>
<accession>A0A2A9E9B0</accession>
<comment type="caution">
    <text evidence="6">The sequence shown here is derived from an EMBL/GenBank/DDBJ whole genome shotgun (WGS) entry which is preliminary data.</text>
</comment>
<reference evidence="6 7" key="1">
    <citation type="submission" date="2017-10" db="EMBL/GenBank/DDBJ databases">
        <title>Sequencing the genomes of 1000 actinobacteria strains.</title>
        <authorList>
            <person name="Klenk H.-P."/>
        </authorList>
    </citation>
    <scope>NUCLEOTIDE SEQUENCE [LARGE SCALE GENOMIC DNA]</scope>
    <source>
        <strain evidence="6 7">DSM 18966</strain>
    </source>
</reference>
<keyword evidence="1 6" id="KW-0808">Transferase</keyword>
<evidence type="ECO:0000313" key="7">
    <source>
        <dbReference type="Proteomes" id="UP000225548"/>
    </source>
</evidence>
<dbReference type="InterPro" id="IPR016181">
    <property type="entry name" value="Acyl_CoA_acyltransferase"/>
</dbReference>
<dbReference type="PANTHER" id="PTHR43792:SF8">
    <property type="entry name" value="[RIBOSOMAL PROTEIN US5]-ALANINE N-ACETYLTRANSFERASE"/>
    <property type="match status" value="1"/>
</dbReference>
<dbReference type="GO" id="GO:0008999">
    <property type="term" value="F:protein-N-terminal-alanine acetyltransferase activity"/>
    <property type="evidence" value="ECO:0007669"/>
    <property type="project" value="TreeGrafter"/>
</dbReference>
<evidence type="ECO:0000259" key="5">
    <source>
        <dbReference type="Pfam" id="PF13302"/>
    </source>
</evidence>
<sequence length="226" mass="24544">MSRPVGTERVRIEPWSAADEELLVLANAPAMMLHLGGPETPAKLERRHARYLDGWRTGAAHVFRVVVDRSPVDRRPDGRSPDDRGPGEDGADLPPARSAGIVACWRTTWHDEPVFEAGWSVLPGYQGRGIATAATVAAIRATARHRSQPDDRLRRFLHAFPKIENAGSNGVCRSAGLTWAGACEVEYPVGTPIRCNDWFVDLDAVARAAASDLALHPPGQQGTMES</sequence>
<comment type="similarity">
    <text evidence="3">Belongs to the acetyltransferase family. RimJ subfamily.</text>
</comment>
<dbReference type="AlphaFoldDB" id="A0A2A9E9B0"/>